<dbReference type="InterPro" id="IPR001258">
    <property type="entry name" value="NHL_repeat"/>
</dbReference>
<reference evidence="4 5" key="1">
    <citation type="journal article" date="2023" name="BMC Biol.">
        <title>The compact genome of the sponge Oopsacas minuta (Hexactinellida) is lacking key metazoan core genes.</title>
        <authorList>
            <person name="Santini S."/>
            <person name="Schenkelaars Q."/>
            <person name="Jourda C."/>
            <person name="Duchesne M."/>
            <person name="Belahbib H."/>
            <person name="Rocher C."/>
            <person name="Selva M."/>
            <person name="Riesgo A."/>
            <person name="Vervoort M."/>
            <person name="Leys S.P."/>
            <person name="Kodjabachian L."/>
            <person name="Le Bivic A."/>
            <person name="Borchiellini C."/>
            <person name="Claverie J.M."/>
            <person name="Renard E."/>
        </authorList>
    </citation>
    <scope>NUCLEOTIDE SEQUENCE [LARGE SCALE GENOMIC DNA]</scope>
    <source>
        <strain evidence="4">SPO-2</strain>
    </source>
</reference>
<keyword evidence="5" id="KW-1185">Reference proteome</keyword>
<dbReference type="Gene3D" id="2.120.10.30">
    <property type="entry name" value="TolB, C-terminal domain"/>
    <property type="match status" value="2"/>
</dbReference>
<feature type="domain" description="eIF3a PCI" evidence="3">
    <location>
        <begin position="291"/>
        <end position="354"/>
    </location>
</feature>
<feature type="repeat" description="NHL" evidence="2">
    <location>
        <begin position="29"/>
        <end position="66"/>
    </location>
</feature>
<keyword evidence="1" id="KW-0677">Repeat</keyword>
<protein>
    <submittedName>
        <fullName evidence="4">PEP-CTERM domain protein</fullName>
    </submittedName>
</protein>
<sequence>MATANTLERIFSVDYKSKIQPILSVCTMGRGLENLDGPRGVTIDNSTGDIYVADCGNNCVKVFDNHGKIMFIFGDEEGEGKMNGPTGLAICRDRILISQSNGCILNYQVNGGFISRIGIPGKRELEFDYPRGLTFNEANGEVYICDCSNHRIQILSKELTYKTQFGQDNLRLPVDVKLTKEFIYILDQSNPCLHLYNYNLILHKSILSRGYGLQLMNPCFFDIDNSNNILIADRCTIASSGSISIFNSQFDLIHKISISSPTGVIVDYRRRVIVVCARVQMSKPGFSGKPESAIKRADEFIEVEKYDDAIEVLFDVLRNKRHRDKVNEQSLVIMKFCQLCVDHGKTTSVKDSLY</sequence>
<name>A0AAV7KEF2_9METZ</name>
<evidence type="ECO:0000313" key="4">
    <source>
        <dbReference type="EMBL" id="KAI6659796.1"/>
    </source>
</evidence>
<evidence type="ECO:0000313" key="5">
    <source>
        <dbReference type="Proteomes" id="UP001165289"/>
    </source>
</evidence>
<dbReference type="CDD" id="cd05819">
    <property type="entry name" value="NHL"/>
    <property type="match status" value="1"/>
</dbReference>
<dbReference type="AlphaFoldDB" id="A0AAV7KEF2"/>
<organism evidence="4 5">
    <name type="scientific">Oopsacas minuta</name>
    <dbReference type="NCBI Taxonomy" id="111878"/>
    <lineage>
        <taxon>Eukaryota</taxon>
        <taxon>Metazoa</taxon>
        <taxon>Porifera</taxon>
        <taxon>Hexactinellida</taxon>
        <taxon>Hexasterophora</taxon>
        <taxon>Lyssacinosida</taxon>
        <taxon>Leucopsacidae</taxon>
        <taxon>Oopsacas</taxon>
    </lineage>
</organism>
<proteinExistence type="predicted"/>
<comment type="caution">
    <text evidence="4">The sequence shown here is derived from an EMBL/GenBank/DDBJ whole genome shotgun (WGS) entry which is preliminary data.</text>
</comment>
<accession>A0AAV7KEF2</accession>
<dbReference type="GO" id="GO:0061630">
    <property type="term" value="F:ubiquitin protein ligase activity"/>
    <property type="evidence" value="ECO:0007669"/>
    <property type="project" value="TreeGrafter"/>
</dbReference>
<dbReference type="Pfam" id="PF22591">
    <property type="entry name" value="eIF3a_PCI_TPR-like"/>
    <property type="match status" value="1"/>
</dbReference>
<evidence type="ECO:0000256" key="1">
    <source>
        <dbReference type="ARBA" id="ARBA00022737"/>
    </source>
</evidence>
<dbReference type="Proteomes" id="UP001165289">
    <property type="component" value="Unassembled WGS sequence"/>
</dbReference>
<dbReference type="GO" id="GO:0008270">
    <property type="term" value="F:zinc ion binding"/>
    <property type="evidence" value="ECO:0007669"/>
    <property type="project" value="UniProtKB-KW"/>
</dbReference>
<dbReference type="PANTHER" id="PTHR24104:SF25">
    <property type="entry name" value="PROTEIN LIN-41"/>
    <property type="match status" value="1"/>
</dbReference>
<dbReference type="GO" id="GO:0000209">
    <property type="term" value="P:protein polyubiquitination"/>
    <property type="evidence" value="ECO:0007669"/>
    <property type="project" value="TreeGrafter"/>
</dbReference>
<gene>
    <name evidence="4" type="ORF">LOD99_10621</name>
</gene>
<dbReference type="PANTHER" id="PTHR24104">
    <property type="entry name" value="E3 UBIQUITIN-PROTEIN LIGASE NHLRC1-RELATED"/>
    <property type="match status" value="1"/>
</dbReference>
<dbReference type="Pfam" id="PF01436">
    <property type="entry name" value="NHL"/>
    <property type="match status" value="2"/>
</dbReference>
<dbReference type="GO" id="GO:0043161">
    <property type="term" value="P:proteasome-mediated ubiquitin-dependent protein catabolic process"/>
    <property type="evidence" value="ECO:0007669"/>
    <property type="project" value="TreeGrafter"/>
</dbReference>
<feature type="repeat" description="NHL" evidence="2">
    <location>
        <begin position="114"/>
        <end position="158"/>
    </location>
</feature>
<dbReference type="InterPro" id="IPR011042">
    <property type="entry name" value="6-blade_b-propeller_TolB-like"/>
</dbReference>
<dbReference type="PROSITE" id="PS51125">
    <property type="entry name" value="NHL"/>
    <property type="match status" value="2"/>
</dbReference>
<dbReference type="InterPro" id="IPR050952">
    <property type="entry name" value="TRIM-NHL_E3_ligases"/>
</dbReference>
<dbReference type="EMBL" id="JAKMXF010000048">
    <property type="protein sequence ID" value="KAI6659796.1"/>
    <property type="molecule type" value="Genomic_DNA"/>
</dbReference>
<evidence type="ECO:0000256" key="2">
    <source>
        <dbReference type="PROSITE-ProRule" id="PRU00504"/>
    </source>
</evidence>
<dbReference type="SUPFAM" id="SSF63825">
    <property type="entry name" value="YWTD domain"/>
    <property type="match status" value="1"/>
</dbReference>
<evidence type="ECO:0000259" key="3">
    <source>
        <dbReference type="Pfam" id="PF22591"/>
    </source>
</evidence>
<dbReference type="InterPro" id="IPR054711">
    <property type="entry name" value="eIF3a_PCI_TPR-like"/>
</dbReference>